<proteinExistence type="predicted"/>
<reference evidence="2 3" key="1">
    <citation type="journal article" date="2019" name="Appl. Microbiol. Biotechnol.">
        <title>Uncovering carbohydrate metabolism through a genotype-phenotype association study of 56 lactic acid bacteria genomes.</title>
        <authorList>
            <person name="Buron-Moles G."/>
            <person name="Chailyan A."/>
            <person name="Dolejs I."/>
            <person name="Forster J."/>
            <person name="Miks M.H."/>
        </authorList>
    </citation>
    <scope>NUCLEOTIDE SEQUENCE [LARGE SCALE GENOMIC DNA]</scope>
    <source>
        <strain evidence="2 3">ATCC 700006</strain>
    </source>
</reference>
<dbReference type="STRING" id="907931.GCA_000165675_01363"/>
<evidence type="ECO:0000256" key="1">
    <source>
        <dbReference type="SAM" id="Phobius"/>
    </source>
</evidence>
<accession>A0A4V3A2M4</accession>
<keyword evidence="1" id="KW-0812">Transmembrane</keyword>
<comment type="caution">
    <text evidence="2">The sequence shown here is derived from an EMBL/GenBank/DDBJ whole genome shotgun (WGS) entry which is preliminary data.</text>
</comment>
<evidence type="ECO:0000313" key="3">
    <source>
        <dbReference type="Proteomes" id="UP000295681"/>
    </source>
</evidence>
<feature type="transmembrane region" description="Helical" evidence="1">
    <location>
        <begin position="144"/>
        <end position="162"/>
    </location>
</feature>
<feature type="transmembrane region" description="Helical" evidence="1">
    <location>
        <begin position="91"/>
        <end position="110"/>
    </location>
</feature>
<dbReference type="AlphaFoldDB" id="A0A4V3A2M4"/>
<keyword evidence="3" id="KW-1185">Reference proteome</keyword>
<protein>
    <submittedName>
        <fullName evidence="2">Uncharacterized protein</fullName>
    </submittedName>
</protein>
<feature type="transmembrane region" description="Helical" evidence="1">
    <location>
        <begin position="57"/>
        <end position="79"/>
    </location>
</feature>
<dbReference type="Proteomes" id="UP000295681">
    <property type="component" value="Unassembled WGS sequence"/>
</dbReference>
<keyword evidence="1" id="KW-1133">Transmembrane helix</keyword>
<feature type="transmembrane region" description="Helical" evidence="1">
    <location>
        <begin position="122"/>
        <end position="138"/>
    </location>
</feature>
<name>A0A4V3A2M4_9LACO</name>
<dbReference type="EMBL" id="PUFI01000005">
    <property type="protein sequence ID" value="TDG69555.1"/>
    <property type="molecule type" value="Genomic_DNA"/>
</dbReference>
<feature type="transmembrane region" description="Helical" evidence="1">
    <location>
        <begin position="20"/>
        <end position="50"/>
    </location>
</feature>
<sequence length="184" mass="21023">MLLLDDLSSVVTQEYTPRILMLFSTIGGLLAHYPVAIIMTLLVASFLYLVRFQVAAMWFLLMQGLLLPIVMLLTVIINVHWDNGLQIGDTIPNLLVTWWFEIFSVFFTLIFPKMVRSQSAQYIVMGVMFLIWIGILLAQLQRGIALSTLIGAMLFGYFWWQLSQQLYLKLAKKGQIIFSLGGRL</sequence>
<evidence type="ECO:0000313" key="2">
    <source>
        <dbReference type="EMBL" id="TDG69555.1"/>
    </source>
</evidence>
<keyword evidence="1" id="KW-0472">Membrane</keyword>
<organism evidence="2 3">
    <name type="scientific">Leuconostoc fallax</name>
    <dbReference type="NCBI Taxonomy" id="1251"/>
    <lineage>
        <taxon>Bacteria</taxon>
        <taxon>Bacillati</taxon>
        <taxon>Bacillota</taxon>
        <taxon>Bacilli</taxon>
        <taxon>Lactobacillales</taxon>
        <taxon>Lactobacillaceae</taxon>
        <taxon>Leuconostoc</taxon>
    </lineage>
</organism>
<gene>
    <name evidence="2" type="ORF">C5L23_001017</name>
</gene>